<comment type="caution">
    <text evidence="1">The sequence shown here is derived from an EMBL/GenBank/DDBJ whole genome shotgun (WGS) entry which is preliminary data.</text>
</comment>
<reference evidence="1 2" key="1">
    <citation type="submission" date="2018-05" db="EMBL/GenBank/DDBJ databases">
        <title>Genomic Encyclopedia of Type Strains, Phase IV (KMG-IV): sequencing the most valuable type-strain genomes for metagenomic binning, comparative biology and taxonomic classification.</title>
        <authorList>
            <person name="Goeker M."/>
        </authorList>
    </citation>
    <scope>NUCLEOTIDE SEQUENCE [LARGE SCALE GENOMIC DNA]</scope>
    <source>
        <strain evidence="1 2">JC118</strain>
    </source>
</reference>
<dbReference type="EMBL" id="QJKH01000018">
    <property type="protein sequence ID" value="PXX75309.1"/>
    <property type="molecule type" value="Genomic_DNA"/>
</dbReference>
<dbReference type="STRING" id="1034346.GCA_000313565_03163"/>
<accession>A0A318KDL3</accession>
<dbReference type="OrthoDB" id="9869336at2"/>
<gene>
    <name evidence="1" type="ORF">DES51_11839</name>
</gene>
<organism evidence="1 2">
    <name type="scientific">Dielma fastidiosa</name>
    <dbReference type="NCBI Taxonomy" id="1034346"/>
    <lineage>
        <taxon>Bacteria</taxon>
        <taxon>Bacillati</taxon>
        <taxon>Bacillota</taxon>
        <taxon>Erysipelotrichia</taxon>
        <taxon>Erysipelotrichales</taxon>
        <taxon>Erysipelotrichaceae</taxon>
        <taxon>Dielma</taxon>
    </lineage>
</organism>
<evidence type="ECO:0000313" key="1">
    <source>
        <dbReference type="EMBL" id="PXX75309.1"/>
    </source>
</evidence>
<keyword evidence="2" id="KW-1185">Reference proteome</keyword>
<protein>
    <submittedName>
        <fullName evidence="1">Uncharacterized protein</fullName>
    </submittedName>
</protein>
<name>A0A318KDL3_9FIRM</name>
<dbReference type="RefSeq" id="WP_022939442.1">
    <property type="nucleotide sequence ID" value="NZ_CABKRQ010000009.1"/>
</dbReference>
<evidence type="ECO:0000313" key="2">
    <source>
        <dbReference type="Proteomes" id="UP000247612"/>
    </source>
</evidence>
<dbReference type="Proteomes" id="UP000247612">
    <property type="component" value="Unassembled WGS sequence"/>
</dbReference>
<dbReference type="AlphaFoldDB" id="A0A318KDL3"/>
<proteinExistence type="predicted"/>
<sequence>MDKIKTRFKLETLPTTTLIDMWNNFNLAPYHCGYWDERFPDKPYLFDLLPFDCKRFKRFTKFHYLIEAMKMIEMVVGQRKIIEELNKKQSSINT</sequence>